<reference evidence="2" key="1">
    <citation type="submission" date="2023-06" db="EMBL/GenBank/DDBJ databases">
        <title>Genome-scale phylogeny and comparative genomics of the fungal order Sordariales.</title>
        <authorList>
            <consortium name="Lawrence Berkeley National Laboratory"/>
            <person name="Hensen N."/>
            <person name="Bonometti L."/>
            <person name="Westerberg I."/>
            <person name="Brannstrom I.O."/>
            <person name="Guillou S."/>
            <person name="Cros-Aarteil S."/>
            <person name="Calhoun S."/>
            <person name="Haridas S."/>
            <person name="Kuo A."/>
            <person name="Mondo S."/>
            <person name="Pangilinan J."/>
            <person name="Riley R."/>
            <person name="Labutti K."/>
            <person name="Andreopoulos B."/>
            <person name="Lipzen A."/>
            <person name="Chen C."/>
            <person name="Yanf M."/>
            <person name="Daum C."/>
            <person name="Ng V."/>
            <person name="Clum A."/>
            <person name="Steindorff A."/>
            <person name="Ohm R."/>
            <person name="Martin F."/>
            <person name="Silar P."/>
            <person name="Natvig D."/>
            <person name="Lalanne C."/>
            <person name="Gautier V."/>
            <person name="Ament-Velasquez S.L."/>
            <person name="Kruys A."/>
            <person name="Hutchinson M.I."/>
            <person name="Powell A.J."/>
            <person name="Barry K."/>
            <person name="Miller A.N."/>
            <person name="Grigoriev I.V."/>
            <person name="Debuchy R."/>
            <person name="Gladieux P."/>
            <person name="Thoren M.H."/>
            <person name="Johannesson H."/>
        </authorList>
    </citation>
    <scope>NUCLEOTIDE SEQUENCE</scope>
    <source>
        <strain evidence="2">PSN4</strain>
    </source>
</reference>
<feature type="compositionally biased region" description="Basic and acidic residues" evidence="1">
    <location>
        <begin position="84"/>
        <end position="97"/>
    </location>
</feature>
<feature type="compositionally biased region" description="Low complexity" evidence="1">
    <location>
        <begin position="51"/>
        <end position="82"/>
    </location>
</feature>
<sequence length="230" mass="26797">MRFSLPMMKLFSFFVSLFLSLLSFLSLHNLCRIHLVWFIDEHWDISRYFPHPHSATPSTPPTTTTTTTTPRTQTKTPTTSITHIRRETEHQKNEYPSRRYNPRPPRSSRPRRRQQRHPTTSPTTPTPTTTPPTTQRRPRKQPPSLPSNLDTHHQVPHQKTPIPPRIHSPTPPRRHRPPPHPALSKIHRIHPDITAGPRRLREYPLRRRSILHQRARPGPGVPALWREAGG</sequence>
<comment type="caution">
    <text evidence="2">The sequence shown here is derived from an EMBL/GenBank/DDBJ whole genome shotgun (WGS) entry which is preliminary data.</text>
</comment>
<evidence type="ECO:0000313" key="2">
    <source>
        <dbReference type="EMBL" id="KAK1761397.1"/>
    </source>
</evidence>
<organism evidence="2 3">
    <name type="scientific">Echria macrotheca</name>
    <dbReference type="NCBI Taxonomy" id="438768"/>
    <lineage>
        <taxon>Eukaryota</taxon>
        <taxon>Fungi</taxon>
        <taxon>Dikarya</taxon>
        <taxon>Ascomycota</taxon>
        <taxon>Pezizomycotina</taxon>
        <taxon>Sordariomycetes</taxon>
        <taxon>Sordariomycetidae</taxon>
        <taxon>Sordariales</taxon>
        <taxon>Schizotheciaceae</taxon>
        <taxon>Echria</taxon>
    </lineage>
</organism>
<evidence type="ECO:0000256" key="1">
    <source>
        <dbReference type="SAM" id="MobiDB-lite"/>
    </source>
</evidence>
<feature type="compositionally biased region" description="Basic residues" evidence="1">
    <location>
        <begin position="106"/>
        <end position="116"/>
    </location>
</feature>
<feature type="compositionally biased region" description="Pro residues" evidence="1">
    <location>
        <begin position="161"/>
        <end position="171"/>
    </location>
</feature>
<feature type="region of interest" description="Disordered" evidence="1">
    <location>
        <begin position="51"/>
        <end position="190"/>
    </location>
</feature>
<gene>
    <name evidence="2" type="ORF">QBC47DRAFT_369980</name>
</gene>
<evidence type="ECO:0000313" key="3">
    <source>
        <dbReference type="Proteomes" id="UP001239445"/>
    </source>
</evidence>
<accession>A0AAJ0FBS4</accession>
<protein>
    <submittedName>
        <fullName evidence="2">Uncharacterized protein</fullName>
    </submittedName>
</protein>
<dbReference type="Proteomes" id="UP001239445">
    <property type="component" value="Unassembled WGS sequence"/>
</dbReference>
<name>A0AAJ0FBS4_9PEZI</name>
<dbReference type="EMBL" id="MU839827">
    <property type="protein sequence ID" value="KAK1761397.1"/>
    <property type="molecule type" value="Genomic_DNA"/>
</dbReference>
<dbReference type="AlphaFoldDB" id="A0AAJ0FBS4"/>
<keyword evidence="3" id="KW-1185">Reference proteome</keyword>
<proteinExistence type="predicted"/>